<dbReference type="CDD" id="cd13578">
    <property type="entry name" value="PBP2_Bug27"/>
    <property type="match status" value="1"/>
</dbReference>
<evidence type="ECO:0000256" key="1">
    <source>
        <dbReference type="ARBA" id="ARBA00006987"/>
    </source>
</evidence>
<dbReference type="Gene3D" id="3.40.190.150">
    <property type="entry name" value="Bordetella uptake gene, domain 1"/>
    <property type="match status" value="1"/>
</dbReference>
<comment type="similarity">
    <text evidence="1">Belongs to the UPF0065 (bug) family.</text>
</comment>
<feature type="chain" id="PRO_5001716166" evidence="2">
    <location>
        <begin position="36"/>
        <end position="337"/>
    </location>
</feature>
<dbReference type="EMBL" id="CP006704">
    <property type="protein sequence ID" value="AIJ48637.1"/>
    <property type="molecule type" value="Genomic_DNA"/>
</dbReference>
<keyword evidence="2" id="KW-0732">Signal</keyword>
<protein>
    <submittedName>
        <fullName evidence="3">LacI family transcriptional regulator</fullName>
    </submittedName>
</protein>
<evidence type="ECO:0000256" key="2">
    <source>
        <dbReference type="SAM" id="SignalP"/>
    </source>
</evidence>
<dbReference type="RefSeq" id="WP_043374772.1">
    <property type="nucleotide sequence ID" value="NZ_CP006704.1"/>
</dbReference>
<dbReference type="InterPro" id="IPR042100">
    <property type="entry name" value="Bug_dom1"/>
</dbReference>
<dbReference type="KEGG" id="ctes:O987_22755"/>
<dbReference type="Pfam" id="PF03401">
    <property type="entry name" value="TctC"/>
    <property type="match status" value="1"/>
</dbReference>
<organism evidence="3 4">
    <name type="scientific">Comamonas testosteroni TK102</name>
    <dbReference type="NCBI Taxonomy" id="1392005"/>
    <lineage>
        <taxon>Bacteria</taxon>
        <taxon>Pseudomonadati</taxon>
        <taxon>Pseudomonadota</taxon>
        <taxon>Betaproteobacteria</taxon>
        <taxon>Burkholderiales</taxon>
        <taxon>Comamonadaceae</taxon>
        <taxon>Comamonas</taxon>
    </lineage>
</organism>
<dbReference type="Proteomes" id="UP000028782">
    <property type="component" value="Chromosome"/>
</dbReference>
<dbReference type="PANTHER" id="PTHR42928:SF5">
    <property type="entry name" value="BLR1237 PROTEIN"/>
    <property type="match status" value="1"/>
</dbReference>
<evidence type="ECO:0000313" key="3">
    <source>
        <dbReference type="EMBL" id="AIJ48637.1"/>
    </source>
</evidence>
<sequence length="337" mass="35482">MHKRNPALQACTSRRSVLALAAAPLLAGLAGGALAETDWPAKMLRLVVPFPAGGPTDTASRIVGQKLGERLKQTVVVENRPGASGSIAAVQVAKSPADGYTLMMLATPTLLAPHLYKKAGYDTVKDFAPVATVYDLPIVIVVNPALLPDVTDLKSLIAHAKAQKSALNYTSSGAGSFGHLSMELLKQMAGFDMQHVPYKGGVPAITDTIGGQVPIMYADLVAALPHIQAGKLRAIAVGSPQRVSMLPDIKTIAEQGIKGYDAVSWGGLLAPKGTPKAVVERIASEVQQILADKDVQSKLLHAGAIASFQNPAQLGQRIQQDYARWGQLIRDKGIAVE</sequence>
<reference evidence="3 4" key="1">
    <citation type="journal article" date="2014" name="Genome Announc.">
        <title>Complete Genome Sequence of Polychlorinated Biphenyl Degrader Comamonas testosteroni TK102 (NBRC 109938).</title>
        <authorList>
            <person name="Fukuda K."/>
            <person name="Hosoyama A."/>
            <person name="Tsuchikane K."/>
            <person name="Ohji S."/>
            <person name="Yamazoe A."/>
            <person name="Fujita N."/>
            <person name="Shintani M."/>
            <person name="Kimbara K."/>
        </authorList>
    </citation>
    <scope>NUCLEOTIDE SEQUENCE [LARGE SCALE GENOMIC DNA]</scope>
    <source>
        <strain evidence="3">TK102</strain>
    </source>
</reference>
<dbReference type="PIRSF" id="PIRSF017082">
    <property type="entry name" value="YflP"/>
    <property type="match status" value="1"/>
</dbReference>
<dbReference type="HOGENOM" id="CLU_045683_0_0_4"/>
<evidence type="ECO:0000313" key="4">
    <source>
        <dbReference type="Proteomes" id="UP000028782"/>
    </source>
</evidence>
<gene>
    <name evidence="3" type="ORF">O987_22755</name>
</gene>
<dbReference type="SUPFAM" id="SSF53850">
    <property type="entry name" value="Periplasmic binding protein-like II"/>
    <property type="match status" value="1"/>
</dbReference>
<dbReference type="PANTHER" id="PTHR42928">
    <property type="entry name" value="TRICARBOXYLATE-BINDING PROTEIN"/>
    <property type="match status" value="1"/>
</dbReference>
<proteinExistence type="inferred from homology"/>
<dbReference type="InterPro" id="IPR005064">
    <property type="entry name" value="BUG"/>
</dbReference>
<dbReference type="PROSITE" id="PS51318">
    <property type="entry name" value="TAT"/>
    <property type="match status" value="1"/>
</dbReference>
<dbReference type="Gene3D" id="3.40.190.10">
    <property type="entry name" value="Periplasmic binding protein-like II"/>
    <property type="match status" value="1"/>
</dbReference>
<dbReference type="AlphaFoldDB" id="A0A076PZ23"/>
<dbReference type="InterPro" id="IPR006311">
    <property type="entry name" value="TAT_signal"/>
</dbReference>
<name>A0A076PZ23_COMTE</name>
<accession>A0A076PZ23</accession>
<feature type="signal peptide" evidence="2">
    <location>
        <begin position="1"/>
        <end position="35"/>
    </location>
</feature>